<accession>A0A382GVU8</accession>
<sequence>MIPYLKAKGFRCYSADMPGNGHNETKPHEVSMGIYMAYLRGVLDGIGKPVVVIGHSSGGIISSQLAELNPKNVKGILYLAAMMLPSGMRFAELVAEFSKKDKAMLGIIPYLKWSKDGETSQVGRGGAHKIFYQDCSKEMADAAFNRLTPHPRRGRDICANLTKKNFGSIPRAYIEATEDRSILHKMQRRMQKLVP</sequence>
<dbReference type="GO" id="GO:0080032">
    <property type="term" value="F:methyl jasmonate esterase activity"/>
    <property type="evidence" value="ECO:0007669"/>
    <property type="project" value="TreeGrafter"/>
</dbReference>
<dbReference type="Gene3D" id="3.40.50.1820">
    <property type="entry name" value="alpha/beta hydrolase"/>
    <property type="match status" value="1"/>
</dbReference>
<reference evidence="2" key="1">
    <citation type="submission" date="2018-05" db="EMBL/GenBank/DDBJ databases">
        <authorList>
            <person name="Lanie J.A."/>
            <person name="Ng W.-L."/>
            <person name="Kazmierczak K.M."/>
            <person name="Andrzejewski T.M."/>
            <person name="Davidsen T.M."/>
            <person name="Wayne K.J."/>
            <person name="Tettelin H."/>
            <person name="Glass J.I."/>
            <person name="Rusch D."/>
            <person name="Podicherti R."/>
            <person name="Tsui H.-C.T."/>
            <person name="Winkler M.E."/>
        </authorList>
    </citation>
    <scope>NUCLEOTIDE SEQUENCE</scope>
</reference>
<dbReference type="InterPro" id="IPR029058">
    <property type="entry name" value="AB_hydrolase_fold"/>
</dbReference>
<dbReference type="AlphaFoldDB" id="A0A382GVU8"/>
<dbReference type="GO" id="GO:0009694">
    <property type="term" value="P:jasmonic acid metabolic process"/>
    <property type="evidence" value="ECO:0007669"/>
    <property type="project" value="TreeGrafter"/>
</dbReference>
<dbReference type="InterPro" id="IPR000073">
    <property type="entry name" value="AB_hydrolase_1"/>
</dbReference>
<dbReference type="InterPro" id="IPR045889">
    <property type="entry name" value="MES/HNL"/>
</dbReference>
<evidence type="ECO:0000313" key="2">
    <source>
        <dbReference type="EMBL" id="SVB78995.1"/>
    </source>
</evidence>
<dbReference type="EMBL" id="UINC01057630">
    <property type="protein sequence ID" value="SVB78995.1"/>
    <property type="molecule type" value="Genomic_DNA"/>
</dbReference>
<dbReference type="GO" id="GO:0009696">
    <property type="term" value="P:salicylic acid metabolic process"/>
    <property type="evidence" value="ECO:0007669"/>
    <property type="project" value="TreeGrafter"/>
</dbReference>
<gene>
    <name evidence="2" type="ORF">METZ01_LOCUS231849</name>
</gene>
<name>A0A382GVU8_9ZZZZ</name>
<dbReference type="PANTHER" id="PTHR10992">
    <property type="entry name" value="METHYLESTERASE FAMILY MEMBER"/>
    <property type="match status" value="1"/>
</dbReference>
<evidence type="ECO:0000259" key="1">
    <source>
        <dbReference type="Pfam" id="PF12697"/>
    </source>
</evidence>
<dbReference type="PANTHER" id="PTHR10992:SF872">
    <property type="entry name" value="METHYLESTERASE 11, CHLOROPLASTIC-RELATED"/>
    <property type="match status" value="1"/>
</dbReference>
<protein>
    <recommendedName>
        <fullName evidence="1">AB hydrolase-1 domain-containing protein</fullName>
    </recommendedName>
</protein>
<dbReference type="GO" id="GO:0080030">
    <property type="term" value="F:methyl indole-3-acetate esterase activity"/>
    <property type="evidence" value="ECO:0007669"/>
    <property type="project" value="TreeGrafter"/>
</dbReference>
<dbReference type="Pfam" id="PF12697">
    <property type="entry name" value="Abhydrolase_6"/>
    <property type="match status" value="1"/>
</dbReference>
<dbReference type="SUPFAM" id="SSF53474">
    <property type="entry name" value="alpha/beta-Hydrolases"/>
    <property type="match status" value="1"/>
</dbReference>
<organism evidence="2">
    <name type="scientific">marine metagenome</name>
    <dbReference type="NCBI Taxonomy" id="408172"/>
    <lineage>
        <taxon>unclassified sequences</taxon>
        <taxon>metagenomes</taxon>
        <taxon>ecological metagenomes</taxon>
    </lineage>
</organism>
<dbReference type="GO" id="GO:0080031">
    <property type="term" value="F:methyl salicylate esterase activity"/>
    <property type="evidence" value="ECO:0007669"/>
    <property type="project" value="TreeGrafter"/>
</dbReference>
<feature type="domain" description="AB hydrolase-1" evidence="1">
    <location>
        <begin position="5"/>
        <end position="191"/>
    </location>
</feature>
<proteinExistence type="predicted"/>
<feature type="non-terminal residue" evidence="2">
    <location>
        <position position="195"/>
    </location>
</feature>